<dbReference type="PANTHER" id="PTHR33116:SF86">
    <property type="entry name" value="REVERSE TRANSCRIPTASE DOMAIN-CONTAINING PROTEIN"/>
    <property type="match status" value="1"/>
</dbReference>
<dbReference type="PANTHER" id="PTHR33116">
    <property type="entry name" value="REVERSE TRANSCRIPTASE ZINC-BINDING DOMAIN-CONTAINING PROTEIN-RELATED-RELATED"/>
    <property type="match status" value="1"/>
</dbReference>
<name>A0AAV2FEQ0_9ROSI</name>
<dbReference type="Pfam" id="PF00078">
    <property type="entry name" value="RVT_1"/>
    <property type="match status" value="1"/>
</dbReference>
<organism evidence="2 3">
    <name type="scientific">Linum trigynum</name>
    <dbReference type="NCBI Taxonomy" id="586398"/>
    <lineage>
        <taxon>Eukaryota</taxon>
        <taxon>Viridiplantae</taxon>
        <taxon>Streptophyta</taxon>
        <taxon>Embryophyta</taxon>
        <taxon>Tracheophyta</taxon>
        <taxon>Spermatophyta</taxon>
        <taxon>Magnoliopsida</taxon>
        <taxon>eudicotyledons</taxon>
        <taxon>Gunneridae</taxon>
        <taxon>Pentapetalae</taxon>
        <taxon>rosids</taxon>
        <taxon>fabids</taxon>
        <taxon>Malpighiales</taxon>
        <taxon>Linaceae</taxon>
        <taxon>Linum</taxon>
    </lineage>
</organism>
<dbReference type="InterPro" id="IPR026960">
    <property type="entry name" value="RVT-Znf"/>
</dbReference>
<dbReference type="EMBL" id="OZ034819">
    <property type="protein sequence ID" value="CAL1396203.1"/>
    <property type="molecule type" value="Genomic_DNA"/>
</dbReference>
<proteinExistence type="predicted"/>
<feature type="domain" description="Reverse transcriptase" evidence="1">
    <location>
        <begin position="1"/>
        <end position="187"/>
    </location>
</feature>
<dbReference type="Proteomes" id="UP001497516">
    <property type="component" value="Chromosome 6"/>
</dbReference>
<dbReference type="PROSITE" id="PS50878">
    <property type="entry name" value="RT_POL"/>
    <property type="match status" value="1"/>
</dbReference>
<evidence type="ECO:0000313" key="2">
    <source>
        <dbReference type="EMBL" id="CAL1396203.1"/>
    </source>
</evidence>
<dbReference type="Pfam" id="PF13966">
    <property type="entry name" value="zf-RVT"/>
    <property type="match status" value="1"/>
</dbReference>
<evidence type="ECO:0000313" key="3">
    <source>
        <dbReference type="Proteomes" id="UP001497516"/>
    </source>
</evidence>
<dbReference type="SUPFAM" id="SSF56672">
    <property type="entry name" value="DNA/RNA polymerases"/>
    <property type="match status" value="1"/>
</dbReference>
<sequence>MQFLKTKVRGPDKWMALKIDMEKAYDRVEWEFLFQIMQNLGFCDKWMTWIKSCVTTVHFSVLLNGTQYGYFQPQRGIRQGDPLSPLLFAIYTEGFAAKISQEVASSSLHDLRIHRSAPPLSHLFFADDSYLFLRASIPECATLLQLLTNYEIVSGQKVNLHKSAVCVSANVSSQELQAISSFLGVSVLQAEDKYLGLPSQVGRSKSLTFQFIEEALAARIRNWKAKSLSLAGKEVVIKAIGAAGPIYAMSAFRLPKETCRRCNGQLSKYWWAGQDKERGIHWISWSALCQSKFTGGLGFRDFNRFNIALLTKQAWRILHNPTSHLARIYKARYHPTRDFLDATAGSRPSWAWQGILEGLNLLKRGLRWQVGDGSNIRTLQDIWIPSTPPSCPTLKPGAPSCPMFVSDLICPSSKMWRKDLVESLFTPSCVNLILSIPLPAFHMNDRLIWHYSPSGLFTVKTGYQLLSSEHNLLHPPAILPFDNKFWKLLWNLPLPPKLKFFLWRVVRGFLPLQTVLFSKTLASDMICPICDTDAESFSHCFFDCRVATGLWRLAASEELRSFLAGLTPDDAWKQLFFGMNLSKSAIADVVFILWRIWKARCWSVHGRIQYLPPALFRQMQRQVQEWREAEQTRPAIPRCRNRQAPAQLSARMNHGGFEGNLPHPDTINVWFDGAAKRDQGGSVGFVGFQVSGMVLFAFGKAYDGLSDPFIMECLALRDALQWCLMSQPSLRGVRIVVASAVLGVAIDLTWSGSNTLRSALTLGSEPRLGLRIRNIEI</sequence>
<dbReference type="InterPro" id="IPR000477">
    <property type="entry name" value="RT_dom"/>
</dbReference>
<accession>A0AAV2FEQ0</accession>
<reference evidence="2 3" key="1">
    <citation type="submission" date="2024-04" db="EMBL/GenBank/DDBJ databases">
        <authorList>
            <person name="Fracassetti M."/>
        </authorList>
    </citation>
    <scope>NUCLEOTIDE SEQUENCE [LARGE SCALE GENOMIC DNA]</scope>
</reference>
<gene>
    <name evidence="2" type="ORF">LTRI10_LOCUS36584</name>
</gene>
<protein>
    <recommendedName>
        <fullName evidence="1">Reverse transcriptase domain-containing protein</fullName>
    </recommendedName>
</protein>
<evidence type="ECO:0000259" key="1">
    <source>
        <dbReference type="PROSITE" id="PS50878"/>
    </source>
</evidence>
<dbReference type="AlphaFoldDB" id="A0AAV2FEQ0"/>
<dbReference type="InterPro" id="IPR043502">
    <property type="entry name" value="DNA/RNA_pol_sf"/>
</dbReference>
<keyword evidence="3" id="KW-1185">Reference proteome</keyword>